<feature type="coiled-coil region" evidence="1">
    <location>
        <begin position="181"/>
        <end position="215"/>
    </location>
</feature>
<accession>A0A239ZV06</accession>
<dbReference type="Proteomes" id="UP000215374">
    <property type="component" value="Chromosome 1"/>
</dbReference>
<feature type="coiled-coil region" evidence="1">
    <location>
        <begin position="392"/>
        <end position="445"/>
    </location>
</feature>
<gene>
    <name evidence="3" type="ORF">SAMEA4535761_01530</name>
</gene>
<evidence type="ECO:0000313" key="3">
    <source>
        <dbReference type="EMBL" id="SNV74644.1"/>
    </source>
</evidence>
<sequence length="475" mass="52258">MTTSDQTPENTPQADAKPQARPTPGAKPSPAAMPHRAPKPGPLLGARPSSANPQSTTPSPVPHPAPVAPASDPSKFGRIDEHGAVFVTRGGTERQIGSWQAGTPEEGLAHYGQRFDDLVTEVELIESRLAAHPNDAAQLRQRAEELKASLDEQAVIGDLDAVDARLDVVIAASDVAGKQAKEAKEKRRADAIARKEALAAEAEDLAENSTEWKAAGDRIRAILEEWRTIRGIDHKTDDQLWKRYSRARDAFNRRRGSHFAELDRNRAAAKRAKEELVVRAEALQDSTDWNETARAYRDLMKEWKAAGRAPREADDKLWAKFRAAQDKFFGARDAVNAERDREFAANAEAKDALIAQYEPLIDPAKGLGGAKAKLRELQDKWDEIGYVPRGKVREYEDKIGALEQRVAEAEESRWRKADPAAQATANQFQVKADDLKKQAEAAEAAGKADKAAELREQAAQWQEFADVATKAVNDN</sequence>
<reference evidence="3 4" key="1">
    <citation type="submission" date="2017-06" db="EMBL/GenBank/DDBJ databases">
        <authorList>
            <consortium name="Pathogen Informatics"/>
        </authorList>
    </citation>
    <scope>NUCLEOTIDE SEQUENCE [LARGE SCALE GENOMIC DNA]</scope>
    <source>
        <strain evidence="3 4">NCTC13015</strain>
    </source>
</reference>
<name>A0A239ZV06_9CORY</name>
<feature type="region of interest" description="Disordered" evidence="2">
    <location>
        <begin position="1"/>
        <end position="99"/>
    </location>
</feature>
<evidence type="ECO:0000256" key="2">
    <source>
        <dbReference type="SAM" id="MobiDB-lite"/>
    </source>
</evidence>
<keyword evidence="1" id="KW-0175">Coiled coil</keyword>
<dbReference type="EMBL" id="LT906467">
    <property type="protein sequence ID" value="SNV74644.1"/>
    <property type="molecule type" value="Genomic_DNA"/>
</dbReference>
<feature type="compositionally biased region" description="Polar residues" evidence="2">
    <location>
        <begin position="1"/>
        <end position="13"/>
    </location>
</feature>
<proteinExistence type="predicted"/>
<dbReference type="Pfam" id="PF03993">
    <property type="entry name" value="DUF349"/>
    <property type="match status" value="3"/>
</dbReference>
<dbReference type="AlphaFoldDB" id="A0A239ZV06"/>
<organism evidence="3 4">
    <name type="scientific">Corynebacterium imitans</name>
    <dbReference type="NCBI Taxonomy" id="156978"/>
    <lineage>
        <taxon>Bacteria</taxon>
        <taxon>Bacillati</taxon>
        <taxon>Actinomycetota</taxon>
        <taxon>Actinomycetes</taxon>
        <taxon>Mycobacteriales</taxon>
        <taxon>Corynebacteriaceae</taxon>
        <taxon>Corynebacterium</taxon>
    </lineage>
</organism>
<evidence type="ECO:0000313" key="4">
    <source>
        <dbReference type="Proteomes" id="UP000215374"/>
    </source>
</evidence>
<evidence type="ECO:0000256" key="1">
    <source>
        <dbReference type="SAM" id="Coils"/>
    </source>
</evidence>
<protein>
    <submittedName>
        <fullName evidence="3">Domain of Uncharacterized Function (DUF349)</fullName>
    </submittedName>
</protein>
<dbReference type="InterPro" id="IPR007139">
    <property type="entry name" value="DUF349"/>
</dbReference>